<evidence type="ECO:0000313" key="8">
    <source>
        <dbReference type="Proteomes" id="UP000033664"/>
    </source>
</evidence>
<dbReference type="eggNOG" id="COG0585">
    <property type="taxonomic scope" value="Bacteria"/>
</dbReference>
<dbReference type="GO" id="GO:0031119">
    <property type="term" value="P:tRNA pseudouridine synthesis"/>
    <property type="evidence" value="ECO:0007669"/>
    <property type="project" value="UniProtKB-UniRule"/>
</dbReference>
<dbReference type="Proteomes" id="UP000033664">
    <property type="component" value="Unassembled WGS sequence"/>
</dbReference>
<dbReference type="Gene3D" id="3.30.2340.10">
    <property type="entry name" value="TruD, insertion domain"/>
    <property type="match status" value="1"/>
</dbReference>
<reference evidence="6 8" key="1">
    <citation type="journal article" date="2015" name="BMC Genomics">
        <title>Genome mining reveals unlocked bioactive potential of marine Gram-negative bacteria.</title>
        <authorList>
            <person name="Machado H."/>
            <person name="Sonnenschein E.C."/>
            <person name="Melchiorsen J."/>
            <person name="Gram L."/>
        </authorList>
    </citation>
    <scope>NUCLEOTIDE SEQUENCE [LARGE SCALE GENOMIC DNA]</scope>
    <source>
        <strain evidence="6 8">S3137</strain>
    </source>
</reference>
<dbReference type="PANTHER" id="PTHR47811:SF1">
    <property type="entry name" value="TRNA PSEUDOURIDINE SYNTHASE D"/>
    <property type="match status" value="1"/>
</dbReference>
<dbReference type="GO" id="GO:0003723">
    <property type="term" value="F:RNA binding"/>
    <property type="evidence" value="ECO:0007669"/>
    <property type="project" value="InterPro"/>
</dbReference>
<dbReference type="OrthoDB" id="1550679at2"/>
<dbReference type="InterPro" id="IPR050170">
    <property type="entry name" value="TruD_pseudoU_synthase"/>
</dbReference>
<dbReference type="Pfam" id="PF01142">
    <property type="entry name" value="TruD"/>
    <property type="match status" value="2"/>
</dbReference>
<evidence type="ECO:0000256" key="1">
    <source>
        <dbReference type="ARBA" id="ARBA00007953"/>
    </source>
</evidence>
<evidence type="ECO:0000256" key="4">
    <source>
        <dbReference type="HAMAP-Rule" id="MF_01082"/>
    </source>
</evidence>
<reference evidence="7" key="4">
    <citation type="submission" date="2019-09" db="EMBL/GenBank/DDBJ databases">
        <title>Co-occurence of chitin degradation, pigmentation and bioactivity in marine Pseudoalteromonas.</title>
        <authorList>
            <person name="Sonnenschein E.C."/>
            <person name="Bech P.K."/>
        </authorList>
    </citation>
    <scope>NUCLEOTIDE SEQUENCE</scope>
    <source>
        <strain evidence="7">S2897</strain>
    </source>
</reference>
<evidence type="ECO:0000313" key="7">
    <source>
        <dbReference type="EMBL" id="TMP87792.1"/>
    </source>
</evidence>
<comment type="function">
    <text evidence="4">Responsible for synthesis of pseudouridine from uracil-13 in transfer RNAs.</text>
</comment>
<keyword evidence="3 4" id="KW-0413">Isomerase</keyword>
<accession>A0A0F4PVE9</accession>
<keyword evidence="8" id="KW-1185">Reference proteome</keyword>
<dbReference type="InterPro" id="IPR020103">
    <property type="entry name" value="PsdUridine_synth_cat_dom_sf"/>
</dbReference>
<dbReference type="PROSITE" id="PS50984">
    <property type="entry name" value="TRUD"/>
    <property type="match status" value="1"/>
</dbReference>
<dbReference type="PATRIC" id="fig|151081.8.peg.647"/>
<protein>
    <recommendedName>
        <fullName evidence="4">tRNA pseudouridine synthase D</fullName>
        <ecNumber evidence="4">5.4.99.27</ecNumber>
    </recommendedName>
    <alternativeName>
        <fullName evidence="4">tRNA pseudouridine(13) synthase</fullName>
    </alternativeName>
    <alternativeName>
        <fullName evidence="4">tRNA pseudouridylate synthase D</fullName>
    </alternativeName>
    <alternativeName>
        <fullName evidence="4">tRNA-uridine isomerase D</fullName>
    </alternativeName>
</protein>
<dbReference type="InterPro" id="IPR011760">
    <property type="entry name" value="PsdUridine_synth_TruD_insert"/>
</dbReference>
<comment type="catalytic activity">
    <reaction evidence="4">
        <text>uridine(13) in tRNA = pseudouridine(13) in tRNA</text>
        <dbReference type="Rhea" id="RHEA:42540"/>
        <dbReference type="Rhea" id="RHEA-COMP:10105"/>
        <dbReference type="Rhea" id="RHEA-COMP:10106"/>
        <dbReference type="ChEBI" id="CHEBI:65314"/>
        <dbReference type="ChEBI" id="CHEBI:65315"/>
        <dbReference type="EC" id="5.4.99.27"/>
    </reaction>
</comment>
<evidence type="ECO:0000256" key="3">
    <source>
        <dbReference type="ARBA" id="ARBA00023235"/>
    </source>
</evidence>
<dbReference type="STRING" id="151081.TW72_14850"/>
<evidence type="ECO:0000313" key="6">
    <source>
        <dbReference type="EMBL" id="KJY97108.1"/>
    </source>
</evidence>
<dbReference type="Proteomes" id="UP000305874">
    <property type="component" value="Unassembled WGS sequence"/>
</dbReference>
<comment type="similarity">
    <text evidence="1 4">Belongs to the pseudouridine synthase TruD family.</text>
</comment>
<gene>
    <name evidence="4" type="primary">truD</name>
    <name evidence="7" type="ORF">CWC05_05725</name>
    <name evidence="6" type="ORF">TW72_14850</name>
</gene>
<dbReference type="PANTHER" id="PTHR47811">
    <property type="entry name" value="TRNA PSEUDOURIDINE SYNTHASE D"/>
    <property type="match status" value="1"/>
</dbReference>
<organism evidence="6 8">
    <name type="scientific">Pseudoalteromonas ruthenica</name>
    <dbReference type="NCBI Taxonomy" id="151081"/>
    <lineage>
        <taxon>Bacteria</taxon>
        <taxon>Pseudomonadati</taxon>
        <taxon>Pseudomonadota</taxon>
        <taxon>Gammaproteobacteria</taxon>
        <taxon>Alteromonadales</taxon>
        <taxon>Pseudoalteromonadaceae</taxon>
        <taxon>Pseudoalteromonas</taxon>
    </lineage>
</organism>
<feature type="active site" description="Nucleophile" evidence="4">
    <location>
        <position position="88"/>
    </location>
</feature>
<dbReference type="HAMAP" id="MF_01082">
    <property type="entry name" value="TruD"/>
    <property type="match status" value="1"/>
</dbReference>
<evidence type="ECO:0000259" key="5">
    <source>
        <dbReference type="PROSITE" id="PS50984"/>
    </source>
</evidence>
<dbReference type="EMBL" id="JXXZ01000013">
    <property type="protein sequence ID" value="KJY97108.1"/>
    <property type="molecule type" value="Genomic_DNA"/>
</dbReference>
<dbReference type="InterPro" id="IPR001656">
    <property type="entry name" value="PsdUridine_synth_TruD"/>
</dbReference>
<sequence length="357" mass="40244">MSDAVSPWEQPLAELNYLYGKPSAKALFKEHAEDFMVDEELGFELDGEGEHVCIHIIKRGVNTQAVAKAIAKHAQVAPREVAYAGQKDRQGVCSQWFSVPVPIKKHIDFSALNDESIFVTEQQRHGRRLRLGCHRGNHFKIRLREVDEPLAVLSRINAVRQGVPNYFGEQRFGHGGHNLTMAQRMFQGERIRDKKLRSMVISAARSYIFNQIVSLRVAEHGLAKTLQHEVFMLSGSNAFFTDAITPENITRLVQGDIELSAPMVGKGDKALVAQERQWLAPFNEWCAGLAQLGLKGERRMLRLYPENLTVAAPSENVIELSFSLKKGCFATALLRELVDYRQSENSITRNHDENIAK</sequence>
<proteinExistence type="inferred from homology"/>
<keyword evidence="2 4" id="KW-0819">tRNA processing</keyword>
<dbReference type="GO" id="GO:0005829">
    <property type="term" value="C:cytosol"/>
    <property type="evidence" value="ECO:0007669"/>
    <property type="project" value="TreeGrafter"/>
</dbReference>
<name>A0A0F4PVE9_9GAMM</name>
<dbReference type="InterPro" id="IPR043165">
    <property type="entry name" value="TruD_insert_sf"/>
</dbReference>
<dbReference type="GeneID" id="58229776"/>
<feature type="domain" description="TRUD" evidence="5">
    <location>
        <begin position="162"/>
        <end position="303"/>
    </location>
</feature>
<comment type="caution">
    <text evidence="6">The sequence shown here is derived from an EMBL/GenBank/DDBJ whole genome shotgun (WGS) entry which is preliminary data.</text>
</comment>
<dbReference type="RefSeq" id="WP_045978507.1">
    <property type="nucleotide sequence ID" value="NZ_JXXY01000003.1"/>
</dbReference>
<dbReference type="EMBL" id="PNCG01000004">
    <property type="protein sequence ID" value="TMP87792.1"/>
    <property type="molecule type" value="Genomic_DNA"/>
</dbReference>
<dbReference type="AlphaFoldDB" id="A0A0F4PVE9"/>
<evidence type="ECO:0000313" key="9">
    <source>
        <dbReference type="Proteomes" id="UP000305874"/>
    </source>
</evidence>
<dbReference type="GO" id="GO:0160150">
    <property type="term" value="F:tRNA pseudouridine(13) synthase activity"/>
    <property type="evidence" value="ECO:0007669"/>
    <property type="project" value="UniProtKB-EC"/>
</dbReference>
<reference evidence="7 9" key="2">
    <citation type="submission" date="2017-12" db="EMBL/GenBank/DDBJ databases">
        <authorList>
            <person name="Paulsen S."/>
            <person name="Gram L.K."/>
        </authorList>
    </citation>
    <scope>NUCLEOTIDE SEQUENCE [LARGE SCALE GENOMIC DNA]</scope>
    <source>
        <strain evidence="7 9">S2897</strain>
    </source>
</reference>
<dbReference type="SUPFAM" id="SSF55120">
    <property type="entry name" value="Pseudouridine synthase"/>
    <property type="match status" value="1"/>
</dbReference>
<dbReference type="InterPro" id="IPR042214">
    <property type="entry name" value="TruD_catalytic"/>
</dbReference>
<reference evidence="9" key="3">
    <citation type="submission" date="2019-06" db="EMBL/GenBank/DDBJ databases">
        <title>Co-occurence of chitin degradation, pigmentation and bioactivity in marine Pseudoalteromonas.</title>
        <authorList>
            <person name="Sonnenschein E.C."/>
            <person name="Bech P.K."/>
        </authorList>
    </citation>
    <scope>NUCLEOTIDE SEQUENCE [LARGE SCALE GENOMIC DNA]</scope>
    <source>
        <strain evidence="9">S2897</strain>
    </source>
</reference>
<dbReference type="EC" id="5.4.99.27" evidence="4"/>
<evidence type="ECO:0000256" key="2">
    <source>
        <dbReference type="ARBA" id="ARBA00022694"/>
    </source>
</evidence>
<dbReference type="Gene3D" id="3.30.2350.20">
    <property type="entry name" value="TruD, catalytic domain"/>
    <property type="match status" value="1"/>
</dbReference>